<dbReference type="Pfam" id="PF01418">
    <property type="entry name" value="HTH_6"/>
    <property type="match status" value="1"/>
</dbReference>
<dbReference type="InterPro" id="IPR046348">
    <property type="entry name" value="SIS_dom_sf"/>
</dbReference>
<evidence type="ECO:0000313" key="7">
    <source>
        <dbReference type="EMBL" id="MDW2892442.1"/>
    </source>
</evidence>
<dbReference type="Proteomes" id="UP001281777">
    <property type="component" value="Unassembled WGS sequence"/>
</dbReference>
<name>A0AAJ2P6D0_9BACT</name>
<dbReference type="PROSITE" id="PS51464">
    <property type="entry name" value="SIS"/>
    <property type="match status" value="1"/>
</dbReference>
<evidence type="ECO:0000313" key="8">
    <source>
        <dbReference type="EMBL" id="MDW2893372.1"/>
    </source>
</evidence>
<dbReference type="Proteomes" id="UP001281096">
    <property type="component" value="Unassembled WGS sequence"/>
</dbReference>
<keyword evidence="10" id="KW-1185">Reference proteome</keyword>
<proteinExistence type="predicted"/>
<gene>
    <name evidence="8" type="ORF">R7U35_01535</name>
    <name evidence="6" type="ORF">R7V46_02130</name>
    <name evidence="9" type="ORF">R7V75_00080</name>
    <name evidence="7" type="ORF">R7W54_00475</name>
</gene>
<dbReference type="PROSITE" id="PS51071">
    <property type="entry name" value="HTH_RPIR"/>
    <property type="match status" value="1"/>
</dbReference>
<feature type="domain" description="SIS" evidence="5">
    <location>
        <begin position="119"/>
        <end position="254"/>
    </location>
</feature>
<dbReference type="GO" id="GO:0097367">
    <property type="term" value="F:carbohydrate derivative binding"/>
    <property type="evidence" value="ECO:0007669"/>
    <property type="project" value="InterPro"/>
</dbReference>
<dbReference type="EMBL" id="JAWPFE010000002">
    <property type="protein sequence ID" value="MDW2892442.1"/>
    <property type="molecule type" value="Genomic_DNA"/>
</dbReference>
<organism evidence="8 11">
    <name type="scientific">Mesomycoplasma ovipneumoniae</name>
    <dbReference type="NCBI Taxonomy" id="29562"/>
    <lineage>
        <taxon>Bacteria</taxon>
        <taxon>Bacillati</taxon>
        <taxon>Mycoplasmatota</taxon>
        <taxon>Mycoplasmoidales</taxon>
        <taxon>Metamycoplasmataceae</taxon>
        <taxon>Mesomycoplasma</taxon>
    </lineage>
</organism>
<dbReference type="InterPro" id="IPR001347">
    <property type="entry name" value="SIS_dom"/>
</dbReference>
<comment type="caution">
    <text evidence="8">The sequence shown here is derived from an EMBL/GenBank/DDBJ whole genome shotgun (WGS) entry which is preliminary data.</text>
</comment>
<dbReference type="Proteomes" id="UP001275471">
    <property type="component" value="Unassembled WGS sequence"/>
</dbReference>
<keyword evidence="1" id="KW-0805">Transcription regulation</keyword>
<dbReference type="EMBL" id="JAWPFC010000003">
    <property type="protein sequence ID" value="MDW2893372.1"/>
    <property type="molecule type" value="Genomic_DNA"/>
</dbReference>
<evidence type="ECO:0000313" key="10">
    <source>
        <dbReference type="Proteomes" id="UP001275471"/>
    </source>
</evidence>
<dbReference type="PANTHER" id="PTHR30514:SF21">
    <property type="entry name" value="RPIR-FAMILY TRANSCRIPTIONAL REGULATOR"/>
    <property type="match status" value="1"/>
</dbReference>
<protein>
    <submittedName>
        <fullName evidence="8">MurR/RpiR family transcriptional regulator</fullName>
    </submittedName>
</protein>
<dbReference type="GO" id="GO:0003700">
    <property type="term" value="F:DNA-binding transcription factor activity"/>
    <property type="evidence" value="ECO:0007669"/>
    <property type="project" value="InterPro"/>
</dbReference>
<dbReference type="InterPro" id="IPR000281">
    <property type="entry name" value="HTH_RpiR"/>
</dbReference>
<dbReference type="Gene3D" id="1.10.10.10">
    <property type="entry name" value="Winged helix-like DNA-binding domain superfamily/Winged helix DNA-binding domain"/>
    <property type="match status" value="1"/>
</dbReference>
<dbReference type="CDD" id="cd05013">
    <property type="entry name" value="SIS_RpiR"/>
    <property type="match status" value="1"/>
</dbReference>
<evidence type="ECO:0000313" key="11">
    <source>
        <dbReference type="Proteomes" id="UP001286563"/>
    </source>
</evidence>
<dbReference type="GO" id="GO:1901135">
    <property type="term" value="P:carbohydrate derivative metabolic process"/>
    <property type="evidence" value="ECO:0007669"/>
    <property type="project" value="InterPro"/>
</dbReference>
<dbReference type="Gene3D" id="3.40.50.10490">
    <property type="entry name" value="Glucose-6-phosphate isomerase like protein, domain 1"/>
    <property type="match status" value="1"/>
</dbReference>
<dbReference type="SUPFAM" id="SSF53697">
    <property type="entry name" value="SIS domain"/>
    <property type="match status" value="1"/>
</dbReference>
<evidence type="ECO:0000313" key="9">
    <source>
        <dbReference type="EMBL" id="MDW2908123.1"/>
    </source>
</evidence>
<dbReference type="GO" id="GO:0003677">
    <property type="term" value="F:DNA binding"/>
    <property type="evidence" value="ECO:0007669"/>
    <property type="project" value="UniProtKB-KW"/>
</dbReference>
<dbReference type="InterPro" id="IPR036388">
    <property type="entry name" value="WH-like_DNA-bd_sf"/>
</dbReference>
<feature type="domain" description="HTH rpiR-type" evidence="4">
    <location>
        <begin position="1"/>
        <end position="75"/>
    </location>
</feature>
<evidence type="ECO:0000256" key="3">
    <source>
        <dbReference type="ARBA" id="ARBA00023163"/>
    </source>
</evidence>
<keyword evidence="2" id="KW-0238">DNA-binding</keyword>
<dbReference type="EMBL" id="JAWPET010000011">
    <property type="protein sequence ID" value="MDW2852705.1"/>
    <property type="molecule type" value="Genomic_DNA"/>
</dbReference>
<evidence type="ECO:0000256" key="1">
    <source>
        <dbReference type="ARBA" id="ARBA00023015"/>
    </source>
</evidence>
<dbReference type="AlphaFoldDB" id="A0AAJ2P6D0"/>
<sequence>MNDLLWFSKQNHNFIDKEIAKFLLSNITKIMTLKLSIIAENANCSTASVIKFCKKLGFKGLKDLLPALDRNYSYMQIQKSRFSNNKIASKNTTVSLYHSLISKNLDNLYKINHDSIIKFVALLKKARHIIFFGKGSNLEIIQIFANYLSKLQYYVDYHYDFEVQQKWVEKSVDFSVCVFFSFSGMHLEIDRLVQTMKSKNCNIISFTSNYESNLFKQSSISFLTFKNEDVLEKHTSARIAFIYLIMQIINLLKN</sequence>
<dbReference type="InterPro" id="IPR035472">
    <property type="entry name" value="RpiR-like_SIS"/>
</dbReference>
<dbReference type="EMBL" id="JAWPFF010000001">
    <property type="protein sequence ID" value="MDW2908123.1"/>
    <property type="molecule type" value="Genomic_DNA"/>
</dbReference>
<reference evidence="8 10" key="1">
    <citation type="submission" date="2023-10" db="EMBL/GenBank/DDBJ databases">
        <title>Genome sequences of Mycoplasma ovipneumoniae isolated from goats.</title>
        <authorList>
            <person name="Spergser J."/>
        </authorList>
    </citation>
    <scope>NUCLEOTIDE SEQUENCE</scope>
    <source>
        <strain evidence="8">168</strain>
        <strain evidence="9 10">1N</strain>
        <strain evidence="6">2167_2</strain>
        <strain evidence="7">5N</strain>
    </source>
</reference>
<dbReference type="SUPFAM" id="SSF46689">
    <property type="entry name" value="Homeodomain-like"/>
    <property type="match status" value="1"/>
</dbReference>
<evidence type="ECO:0000256" key="2">
    <source>
        <dbReference type="ARBA" id="ARBA00023125"/>
    </source>
</evidence>
<evidence type="ECO:0000259" key="5">
    <source>
        <dbReference type="PROSITE" id="PS51464"/>
    </source>
</evidence>
<evidence type="ECO:0000313" key="6">
    <source>
        <dbReference type="EMBL" id="MDW2852705.1"/>
    </source>
</evidence>
<dbReference type="Pfam" id="PF01380">
    <property type="entry name" value="SIS"/>
    <property type="match status" value="1"/>
</dbReference>
<evidence type="ECO:0000259" key="4">
    <source>
        <dbReference type="PROSITE" id="PS51071"/>
    </source>
</evidence>
<dbReference type="Proteomes" id="UP001286563">
    <property type="component" value="Unassembled WGS sequence"/>
</dbReference>
<keyword evidence="3" id="KW-0804">Transcription</keyword>
<accession>A0AAJ2P6D0</accession>
<dbReference type="InterPro" id="IPR047640">
    <property type="entry name" value="RpiR-like"/>
</dbReference>
<dbReference type="InterPro" id="IPR009057">
    <property type="entry name" value="Homeodomain-like_sf"/>
</dbReference>
<dbReference type="RefSeq" id="WP_318043052.1">
    <property type="nucleotide sequence ID" value="NZ_JAWPET010000011.1"/>
</dbReference>
<dbReference type="PANTHER" id="PTHR30514">
    <property type="entry name" value="GLUCOKINASE"/>
    <property type="match status" value="1"/>
</dbReference>